<dbReference type="InterPro" id="IPR017452">
    <property type="entry name" value="GPCR_Rhodpsn_7TM"/>
</dbReference>
<evidence type="ECO:0000256" key="2">
    <source>
        <dbReference type="ARBA" id="ARBA00022475"/>
    </source>
</evidence>
<evidence type="ECO:0000256" key="6">
    <source>
        <dbReference type="ARBA" id="ARBA00023170"/>
    </source>
</evidence>
<feature type="transmembrane region" description="Helical" evidence="7">
    <location>
        <begin position="47"/>
        <end position="64"/>
    </location>
</feature>
<dbReference type="GO" id="GO:0032870">
    <property type="term" value="P:cellular response to hormone stimulus"/>
    <property type="evidence" value="ECO:0007669"/>
    <property type="project" value="TreeGrafter"/>
</dbReference>
<comment type="subcellular location">
    <subcellularLocation>
        <location evidence="1">Cell membrane</location>
        <topology evidence="1">Multi-pass membrane protein</topology>
    </subcellularLocation>
</comment>
<dbReference type="PANTHER" id="PTHR24241:SF76">
    <property type="entry name" value="NEUROPEPTIDE SIFAMIDE RECEPTOR"/>
    <property type="match status" value="1"/>
</dbReference>
<dbReference type="GO" id="GO:0042277">
    <property type="term" value="F:peptide binding"/>
    <property type="evidence" value="ECO:0007669"/>
    <property type="project" value="TreeGrafter"/>
</dbReference>
<evidence type="ECO:0000256" key="7">
    <source>
        <dbReference type="SAM" id="Phobius"/>
    </source>
</evidence>
<feature type="domain" description="G-protein coupled receptors family 1 profile" evidence="8">
    <location>
        <begin position="26"/>
        <end position="285"/>
    </location>
</feature>
<dbReference type="Proteomes" id="UP000515163">
    <property type="component" value="Unplaced"/>
</dbReference>
<dbReference type="OrthoDB" id="10011262at2759"/>
<reference evidence="10" key="1">
    <citation type="submission" date="2025-08" db="UniProtKB">
        <authorList>
            <consortium name="RefSeq"/>
        </authorList>
    </citation>
    <scope>IDENTIFICATION</scope>
    <source>
        <tissue evidence="10">Tentacle</tissue>
    </source>
</reference>
<feature type="transmembrane region" description="Helical" evidence="7">
    <location>
        <begin position="262"/>
        <end position="284"/>
    </location>
</feature>
<evidence type="ECO:0000313" key="10">
    <source>
        <dbReference type="RefSeq" id="XP_031555958.1"/>
    </source>
</evidence>
<evidence type="ECO:0000256" key="3">
    <source>
        <dbReference type="ARBA" id="ARBA00022692"/>
    </source>
</evidence>
<dbReference type="InterPro" id="IPR000276">
    <property type="entry name" value="GPCR_Rhodpsn"/>
</dbReference>
<proteinExistence type="predicted"/>
<feature type="transmembrane region" description="Helical" evidence="7">
    <location>
        <begin position="130"/>
        <end position="154"/>
    </location>
</feature>
<dbReference type="SUPFAM" id="SSF81321">
    <property type="entry name" value="Family A G protein-coupled receptor-like"/>
    <property type="match status" value="1"/>
</dbReference>
<keyword evidence="6" id="KW-0675">Receptor</keyword>
<keyword evidence="9" id="KW-1185">Reference proteome</keyword>
<keyword evidence="2" id="KW-1003">Cell membrane</keyword>
<organism evidence="9 10">
    <name type="scientific">Actinia tenebrosa</name>
    <name type="common">Australian red waratah sea anemone</name>
    <dbReference type="NCBI Taxonomy" id="6105"/>
    <lineage>
        <taxon>Eukaryota</taxon>
        <taxon>Metazoa</taxon>
        <taxon>Cnidaria</taxon>
        <taxon>Anthozoa</taxon>
        <taxon>Hexacorallia</taxon>
        <taxon>Actiniaria</taxon>
        <taxon>Actiniidae</taxon>
        <taxon>Actinia</taxon>
    </lineage>
</organism>
<dbReference type="PANTHER" id="PTHR24241">
    <property type="entry name" value="NEUROPEPTIDE RECEPTOR-RELATED G-PROTEIN COUPLED RECEPTOR"/>
    <property type="match status" value="1"/>
</dbReference>
<dbReference type="RefSeq" id="XP_031555958.1">
    <property type="nucleotide sequence ID" value="XM_031700098.1"/>
</dbReference>
<gene>
    <name evidence="10" type="primary">LOC116292743</name>
</gene>
<dbReference type="AlphaFoldDB" id="A0A6P8HLX0"/>
<dbReference type="FunFam" id="1.20.1070.10:FF:000368">
    <property type="entry name" value="Predicted protein"/>
    <property type="match status" value="1"/>
</dbReference>
<keyword evidence="4 7" id="KW-1133">Transmembrane helix</keyword>
<feature type="transmembrane region" description="Helical" evidence="7">
    <location>
        <begin position="14"/>
        <end position="35"/>
    </location>
</feature>
<protein>
    <submittedName>
        <fullName evidence="10">Neuropeptide FF receptor 2-like</fullName>
    </submittedName>
</protein>
<dbReference type="Gene3D" id="1.20.1070.10">
    <property type="entry name" value="Rhodopsin 7-helix transmembrane proteins"/>
    <property type="match status" value="1"/>
</dbReference>
<evidence type="ECO:0000256" key="1">
    <source>
        <dbReference type="ARBA" id="ARBA00004651"/>
    </source>
</evidence>
<accession>A0A6P8HLX0</accession>
<dbReference type="PRINTS" id="PR00237">
    <property type="entry name" value="GPCRRHODOPSN"/>
</dbReference>
<feature type="transmembrane region" description="Helical" evidence="7">
    <location>
        <begin position="232"/>
        <end position="256"/>
    </location>
</feature>
<evidence type="ECO:0000313" key="9">
    <source>
        <dbReference type="Proteomes" id="UP000515163"/>
    </source>
</evidence>
<dbReference type="GeneID" id="116292743"/>
<sequence length="339" mass="38771">MDSESKTIEIIRSIQLAIIVPVNLIGNTLVCIVLYRTPQLRTPMNYLLVNLAISDIMVAFFMTADQPFFYGWEHPSGTTGDYLCKFITGKLFSWVGSVASVFTLVALVFERYYAIVYPLRSRAQITRKQFYAIIISCWTFAFCFNIPLVVVRIYNTNVAATGYFCRSNWSSDDIAKAYNFIWLFFIGILPITVMGFLYSRIARSLWGTGNRVGPEQFTSQVRFKARKRVTKMLITITILYALCWMPNLLINVISYYYTPSGIFSYGYLITEVLVLLNSSINPFVYGIQSQQFRNGVKVILCCKWCPRRQNEAQGNEQNKLELANMRSPRASMITAGFAN</sequence>
<feature type="transmembrane region" description="Helical" evidence="7">
    <location>
        <begin position="177"/>
        <end position="198"/>
    </location>
</feature>
<dbReference type="SMART" id="SM01381">
    <property type="entry name" value="7TM_GPCR_Srsx"/>
    <property type="match status" value="1"/>
</dbReference>
<evidence type="ECO:0000259" key="8">
    <source>
        <dbReference type="PROSITE" id="PS50262"/>
    </source>
</evidence>
<dbReference type="GO" id="GO:0005886">
    <property type="term" value="C:plasma membrane"/>
    <property type="evidence" value="ECO:0007669"/>
    <property type="project" value="UniProtKB-SubCell"/>
</dbReference>
<keyword evidence="5 7" id="KW-0472">Membrane</keyword>
<dbReference type="InParanoid" id="A0A6P8HLX0"/>
<dbReference type="GO" id="GO:0004930">
    <property type="term" value="F:G protein-coupled receptor activity"/>
    <property type="evidence" value="ECO:0007669"/>
    <property type="project" value="InterPro"/>
</dbReference>
<dbReference type="KEGG" id="aten:116292743"/>
<name>A0A6P8HLX0_ACTTE</name>
<keyword evidence="3 7" id="KW-0812">Transmembrane</keyword>
<evidence type="ECO:0000256" key="5">
    <source>
        <dbReference type="ARBA" id="ARBA00023136"/>
    </source>
</evidence>
<dbReference type="PROSITE" id="PS50262">
    <property type="entry name" value="G_PROTEIN_RECEP_F1_2"/>
    <property type="match status" value="1"/>
</dbReference>
<feature type="transmembrane region" description="Helical" evidence="7">
    <location>
        <begin position="91"/>
        <end position="109"/>
    </location>
</feature>
<dbReference type="Pfam" id="PF00001">
    <property type="entry name" value="7tm_1"/>
    <property type="match status" value="1"/>
</dbReference>
<evidence type="ECO:0000256" key="4">
    <source>
        <dbReference type="ARBA" id="ARBA00022989"/>
    </source>
</evidence>